<comment type="subcellular location">
    <subcellularLocation>
        <location evidence="1">Nucleus</location>
    </subcellularLocation>
</comment>
<comment type="caution">
    <text evidence="10">The sequence shown here is derived from an EMBL/GenBank/DDBJ whole genome shotgun (WGS) entry which is preliminary data.</text>
</comment>
<organism evidence="10 11">
    <name type="scientific">Labeo rohita</name>
    <name type="common">Indian major carp</name>
    <name type="synonym">Cyprinus rohita</name>
    <dbReference type="NCBI Taxonomy" id="84645"/>
    <lineage>
        <taxon>Eukaryota</taxon>
        <taxon>Metazoa</taxon>
        <taxon>Chordata</taxon>
        <taxon>Craniata</taxon>
        <taxon>Vertebrata</taxon>
        <taxon>Euteleostomi</taxon>
        <taxon>Actinopterygii</taxon>
        <taxon>Neopterygii</taxon>
        <taxon>Teleostei</taxon>
        <taxon>Ostariophysi</taxon>
        <taxon>Cypriniformes</taxon>
        <taxon>Cyprinidae</taxon>
        <taxon>Labeoninae</taxon>
        <taxon>Labeonini</taxon>
        <taxon>Labeo</taxon>
    </lineage>
</organism>
<evidence type="ECO:0000256" key="7">
    <source>
        <dbReference type="ARBA" id="ARBA00023242"/>
    </source>
</evidence>
<evidence type="ECO:0000256" key="8">
    <source>
        <dbReference type="SAM" id="MobiDB-lite"/>
    </source>
</evidence>
<keyword evidence="7" id="KW-0539">Nucleus</keyword>
<evidence type="ECO:0000259" key="9">
    <source>
        <dbReference type="Pfam" id="PF05030"/>
    </source>
</evidence>
<gene>
    <name evidence="10" type="ORF">H4Q32_003582</name>
</gene>
<sequence length="358" mass="39152">MSVAFAPHRQRAKGDITPAGIQKLLDENNQLIQCIMDFQSKGKTAECSQVKSWIPEGCGIILFLIQSVIKALFSLLSDSYQQMLHRNLVYLATIADSNQNMQSLLPAPPTQNMPMNQSGATPQLPHGHSPNHMSMQGPGPNQTPSIPSGSMNIPPSSHGSMGAYNHTVPSSQGIQSQGQMNMSQGQPMGNYGPRPSMNMQPNQGPMMHQQAPSQQYNMPPSGGSGQHYQGQQNPMGIMGQGNHVMGQRPMPPYRPPHQGPPQQYPGNAQYGQQQEAYQQGPPQQQGYPPQQQYTGQQGYPGQQQAYGPSQGAPSQYPNYPQSQGQQYSAYRPPQPGPPQGQPQRPYAFDQGQYGNYQQ</sequence>
<feature type="domain" description="SS18 N-terminal" evidence="9">
    <location>
        <begin position="14"/>
        <end position="52"/>
    </location>
</feature>
<feature type="compositionally biased region" description="Polar residues" evidence="8">
    <location>
        <begin position="315"/>
        <end position="328"/>
    </location>
</feature>
<dbReference type="EMBL" id="JACTAM010000002">
    <property type="protein sequence ID" value="KAI2667170.1"/>
    <property type="molecule type" value="Genomic_DNA"/>
</dbReference>
<dbReference type="PANTHER" id="PTHR23107">
    <property type="entry name" value="SYNOVIAL SARCOMA ASSOCIATED SS18 PROTEIN"/>
    <property type="match status" value="1"/>
</dbReference>
<name>A0ABQ8MWT0_LABRO</name>
<evidence type="ECO:0000256" key="3">
    <source>
        <dbReference type="ARBA" id="ARBA00022737"/>
    </source>
</evidence>
<dbReference type="Pfam" id="PF05030">
    <property type="entry name" value="SSXT"/>
    <property type="match status" value="2"/>
</dbReference>
<feature type="compositionally biased region" description="Polar residues" evidence="8">
    <location>
        <begin position="131"/>
        <end position="159"/>
    </location>
</feature>
<feature type="domain" description="SS18 N-terminal" evidence="9">
    <location>
        <begin position="78"/>
        <end position="103"/>
    </location>
</feature>
<proteinExistence type="inferred from homology"/>
<evidence type="ECO:0000313" key="11">
    <source>
        <dbReference type="Proteomes" id="UP000830375"/>
    </source>
</evidence>
<evidence type="ECO:0000256" key="4">
    <source>
        <dbReference type="ARBA" id="ARBA00023015"/>
    </source>
</evidence>
<evidence type="ECO:0000313" key="10">
    <source>
        <dbReference type="EMBL" id="KAI2667170.1"/>
    </source>
</evidence>
<keyword evidence="3" id="KW-0677">Repeat</keyword>
<reference evidence="10 11" key="1">
    <citation type="submission" date="2022-01" db="EMBL/GenBank/DDBJ databases">
        <title>A high-quality chromosome-level genome assembly of rohu carp, Labeo rohita.</title>
        <authorList>
            <person name="Arick M.A. II"/>
            <person name="Hsu C.-Y."/>
            <person name="Magbanua Z."/>
            <person name="Pechanova O."/>
            <person name="Grover C."/>
            <person name="Miller E."/>
            <person name="Thrash A."/>
            <person name="Ezzel L."/>
            <person name="Alam S."/>
            <person name="Benzie J."/>
            <person name="Hamilton M."/>
            <person name="Karsi A."/>
            <person name="Lawrence M.L."/>
            <person name="Peterson D.G."/>
        </authorList>
    </citation>
    <scope>NUCLEOTIDE SEQUENCE [LARGE SCALE GENOMIC DNA]</scope>
    <source>
        <strain evidence="11">BAU-BD-2019</strain>
        <tissue evidence="10">Blood</tissue>
    </source>
</reference>
<feature type="compositionally biased region" description="Low complexity" evidence="8">
    <location>
        <begin position="264"/>
        <end position="313"/>
    </location>
</feature>
<dbReference type="PANTHER" id="PTHR23107:SF2">
    <property type="entry name" value="PROTEIN SSXT"/>
    <property type="match status" value="1"/>
</dbReference>
<keyword evidence="5" id="KW-0010">Activator</keyword>
<feature type="compositionally biased region" description="Polar residues" evidence="8">
    <location>
        <begin position="112"/>
        <end position="121"/>
    </location>
</feature>
<keyword evidence="4" id="KW-0805">Transcription regulation</keyword>
<keyword evidence="11" id="KW-1185">Reference proteome</keyword>
<feature type="region of interest" description="Disordered" evidence="8">
    <location>
        <begin position="109"/>
        <end position="358"/>
    </location>
</feature>
<comment type="similarity">
    <text evidence="2">Belongs to the SS18 family.</text>
</comment>
<keyword evidence="6" id="KW-0804">Transcription</keyword>
<evidence type="ECO:0000256" key="6">
    <source>
        <dbReference type="ARBA" id="ARBA00023163"/>
    </source>
</evidence>
<evidence type="ECO:0000256" key="5">
    <source>
        <dbReference type="ARBA" id="ARBA00023159"/>
    </source>
</evidence>
<dbReference type="InterPro" id="IPR007726">
    <property type="entry name" value="SS18_N"/>
</dbReference>
<dbReference type="Proteomes" id="UP000830375">
    <property type="component" value="Unassembled WGS sequence"/>
</dbReference>
<accession>A0ABQ8MWT0</accession>
<evidence type="ECO:0000256" key="1">
    <source>
        <dbReference type="ARBA" id="ARBA00004123"/>
    </source>
</evidence>
<feature type="compositionally biased region" description="Low complexity" evidence="8">
    <location>
        <begin position="169"/>
        <end position="190"/>
    </location>
</feature>
<feature type="compositionally biased region" description="Pro residues" evidence="8">
    <location>
        <begin position="249"/>
        <end position="263"/>
    </location>
</feature>
<protein>
    <submittedName>
        <fullName evidence="10">Protein SSXT</fullName>
    </submittedName>
</protein>
<evidence type="ECO:0000256" key="2">
    <source>
        <dbReference type="ARBA" id="ARBA00007945"/>
    </source>
</evidence>